<dbReference type="Proteomes" id="UP000521943">
    <property type="component" value="Unassembled WGS sequence"/>
</dbReference>
<name>A0A8H6IIX8_9AGAR</name>
<dbReference type="EMBL" id="JACGCI010000002">
    <property type="protein sequence ID" value="KAF6765744.1"/>
    <property type="molecule type" value="Genomic_DNA"/>
</dbReference>
<feature type="chain" id="PRO_5034064690" evidence="1">
    <location>
        <begin position="23"/>
        <end position="116"/>
    </location>
</feature>
<proteinExistence type="predicted"/>
<evidence type="ECO:0000256" key="1">
    <source>
        <dbReference type="SAM" id="SignalP"/>
    </source>
</evidence>
<evidence type="ECO:0000313" key="3">
    <source>
        <dbReference type="Proteomes" id="UP000521943"/>
    </source>
</evidence>
<feature type="signal peptide" evidence="1">
    <location>
        <begin position="1"/>
        <end position="22"/>
    </location>
</feature>
<keyword evidence="1" id="KW-0732">Signal</keyword>
<comment type="caution">
    <text evidence="2">The sequence shown here is derived from an EMBL/GenBank/DDBJ whole genome shotgun (WGS) entry which is preliminary data.</text>
</comment>
<gene>
    <name evidence="2" type="ORF">DFP72DRAFT_1058297</name>
</gene>
<protein>
    <submittedName>
        <fullName evidence="2">Uncharacterized protein</fullName>
    </submittedName>
</protein>
<dbReference type="AlphaFoldDB" id="A0A8H6IIX8"/>
<sequence>MRLSLSTLTALTVAVLTSFSNANLHNELEARDIEYFLEQREILDGLSTRELIDELSGRLDRRAGKKASPKPGGLQYTKTCTKCKKTFTDYGEYDNHICIIDVTPPPSPRGGMLRRR</sequence>
<evidence type="ECO:0000313" key="2">
    <source>
        <dbReference type="EMBL" id="KAF6765744.1"/>
    </source>
</evidence>
<keyword evidence="3" id="KW-1185">Reference proteome</keyword>
<organism evidence="2 3">
    <name type="scientific">Ephemerocybe angulata</name>
    <dbReference type="NCBI Taxonomy" id="980116"/>
    <lineage>
        <taxon>Eukaryota</taxon>
        <taxon>Fungi</taxon>
        <taxon>Dikarya</taxon>
        <taxon>Basidiomycota</taxon>
        <taxon>Agaricomycotina</taxon>
        <taxon>Agaricomycetes</taxon>
        <taxon>Agaricomycetidae</taxon>
        <taxon>Agaricales</taxon>
        <taxon>Agaricineae</taxon>
        <taxon>Psathyrellaceae</taxon>
        <taxon>Ephemerocybe</taxon>
    </lineage>
</organism>
<reference evidence="2 3" key="1">
    <citation type="submission" date="2020-07" db="EMBL/GenBank/DDBJ databases">
        <title>Comparative genomics of pyrophilous fungi reveals a link between fire events and developmental genes.</title>
        <authorList>
            <consortium name="DOE Joint Genome Institute"/>
            <person name="Steindorff A.S."/>
            <person name="Carver A."/>
            <person name="Calhoun S."/>
            <person name="Stillman K."/>
            <person name="Liu H."/>
            <person name="Lipzen A."/>
            <person name="Pangilinan J."/>
            <person name="Labutti K."/>
            <person name="Bruns T.D."/>
            <person name="Grigoriev I.V."/>
        </authorList>
    </citation>
    <scope>NUCLEOTIDE SEQUENCE [LARGE SCALE GENOMIC DNA]</scope>
    <source>
        <strain evidence="2 3">CBS 144469</strain>
    </source>
</reference>
<accession>A0A8H6IIX8</accession>